<organism evidence="1 2">
    <name type="scientific">Echinicola rosea</name>
    <dbReference type="NCBI Taxonomy" id="1807691"/>
    <lineage>
        <taxon>Bacteria</taxon>
        <taxon>Pseudomonadati</taxon>
        <taxon>Bacteroidota</taxon>
        <taxon>Cytophagia</taxon>
        <taxon>Cytophagales</taxon>
        <taxon>Cyclobacteriaceae</taxon>
        <taxon>Echinicola</taxon>
    </lineage>
</organism>
<dbReference type="EMBL" id="BMIU01000014">
    <property type="protein sequence ID" value="GGF38218.1"/>
    <property type="molecule type" value="Genomic_DNA"/>
</dbReference>
<keyword evidence="2" id="KW-1185">Reference proteome</keyword>
<dbReference type="Gene3D" id="3.10.450.50">
    <property type="match status" value="1"/>
</dbReference>
<dbReference type="RefSeq" id="WP_137403012.1">
    <property type="nucleotide sequence ID" value="NZ_BMIU01000014.1"/>
</dbReference>
<dbReference type="SUPFAM" id="SSF54427">
    <property type="entry name" value="NTF2-like"/>
    <property type="match status" value="1"/>
</dbReference>
<protein>
    <submittedName>
        <fullName evidence="1">Polyketide cyclase</fullName>
    </submittedName>
</protein>
<comment type="caution">
    <text evidence="1">The sequence shown here is derived from an EMBL/GenBank/DDBJ whole genome shotgun (WGS) entry which is preliminary data.</text>
</comment>
<evidence type="ECO:0000313" key="2">
    <source>
        <dbReference type="Proteomes" id="UP000647339"/>
    </source>
</evidence>
<gene>
    <name evidence="1" type="ORF">GCM10011339_28500</name>
</gene>
<name>A0ABQ1V4M6_9BACT</name>
<dbReference type="Proteomes" id="UP000647339">
    <property type="component" value="Unassembled WGS sequence"/>
</dbReference>
<proteinExistence type="predicted"/>
<evidence type="ECO:0000313" key="1">
    <source>
        <dbReference type="EMBL" id="GGF38218.1"/>
    </source>
</evidence>
<accession>A0ABQ1V4M6</accession>
<reference evidence="2" key="1">
    <citation type="journal article" date="2019" name="Int. J. Syst. Evol. Microbiol.">
        <title>The Global Catalogue of Microorganisms (GCM) 10K type strain sequencing project: providing services to taxonomists for standard genome sequencing and annotation.</title>
        <authorList>
            <consortium name="The Broad Institute Genomics Platform"/>
            <consortium name="The Broad Institute Genome Sequencing Center for Infectious Disease"/>
            <person name="Wu L."/>
            <person name="Ma J."/>
        </authorList>
    </citation>
    <scope>NUCLEOTIDE SEQUENCE [LARGE SCALE GENOMIC DNA]</scope>
    <source>
        <strain evidence="2">CGMCC 1.15407</strain>
    </source>
</reference>
<sequence length="107" mass="12091">MNLPNIISALIAAQKNFDSYAYANCFSEDAVVFDEEKTFKGRGEIEKWIAAANKKYHTVVVPLKYEEMTDKVLLTTENSGTFPGSPLILKYHFTIKENLIQSLRITG</sequence>
<dbReference type="InterPro" id="IPR032710">
    <property type="entry name" value="NTF2-like_dom_sf"/>
</dbReference>